<gene>
    <name evidence="1" type="ORF">ETSY1_27820</name>
</gene>
<comment type="caution">
    <text evidence="1">The sequence shown here is derived from an EMBL/GenBank/DDBJ whole genome shotgun (WGS) entry which is preliminary data.</text>
</comment>
<dbReference type="AlphaFoldDB" id="W4LDG5"/>
<keyword evidence="2" id="KW-1185">Reference proteome</keyword>
<reference evidence="1 2" key="1">
    <citation type="journal article" date="2014" name="Nature">
        <title>An environmental bacterial taxon with a large and distinct metabolic repertoire.</title>
        <authorList>
            <person name="Wilson M.C."/>
            <person name="Mori T."/>
            <person name="Ruckert C."/>
            <person name="Uria A.R."/>
            <person name="Helf M.J."/>
            <person name="Takada K."/>
            <person name="Gernert C."/>
            <person name="Steffens U.A."/>
            <person name="Heycke N."/>
            <person name="Schmitt S."/>
            <person name="Rinke C."/>
            <person name="Helfrich E.J."/>
            <person name="Brachmann A.O."/>
            <person name="Gurgui C."/>
            <person name="Wakimoto T."/>
            <person name="Kracht M."/>
            <person name="Crusemann M."/>
            <person name="Hentschel U."/>
            <person name="Abe I."/>
            <person name="Matsunaga S."/>
            <person name="Kalinowski J."/>
            <person name="Takeyama H."/>
            <person name="Piel J."/>
        </authorList>
    </citation>
    <scope>NUCLEOTIDE SEQUENCE [LARGE SCALE GENOMIC DNA]</scope>
    <source>
        <strain evidence="2">TSY1</strain>
    </source>
</reference>
<dbReference type="EMBL" id="AZHW01000829">
    <property type="protein sequence ID" value="ETW96133.1"/>
    <property type="molecule type" value="Genomic_DNA"/>
</dbReference>
<evidence type="ECO:0008006" key="3">
    <source>
        <dbReference type="Google" id="ProtNLM"/>
    </source>
</evidence>
<sequence length="131" mass="14734">MVFLQKKQKRCRDEESHESGDLWDHTAIAADSKLMVSLVVGKRTKPQTQRLVGDTQKRLRKDHLPALFSDGYEGYEGAILEAFGRRYPAAKSGGKGRPHHSIVRWPQGLAYGQGMSQDWPSSKEVKVKVSI</sequence>
<protein>
    <recommendedName>
        <fullName evidence="3">ISXO2-like transposase domain-containing protein</fullName>
    </recommendedName>
</protein>
<dbReference type="HOGENOM" id="CLU_1923736_0_0_7"/>
<dbReference type="Proteomes" id="UP000019141">
    <property type="component" value="Unassembled WGS sequence"/>
</dbReference>
<evidence type="ECO:0000313" key="1">
    <source>
        <dbReference type="EMBL" id="ETW96133.1"/>
    </source>
</evidence>
<proteinExistence type="predicted"/>
<evidence type="ECO:0000313" key="2">
    <source>
        <dbReference type="Proteomes" id="UP000019141"/>
    </source>
</evidence>
<name>W4LDG5_ENTF1</name>
<organism evidence="1 2">
    <name type="scientific">Entotheonella factor</name>
    <dbReference type="NCBI Taxonomy" id="1429438"/>
    <lineage>
        <taxon>Bacteria</taxon>
        <taxon>Pseudomonadati</taxon>
        <taxon>Nitrospinota/Tectimicrobiota group</taxon>
        <taxon>Candidatus Tectimicrobiota</taxon>
        <taxon>Candidatus Entotheonellia</taxon>
        <taxon>Candidatus Entotheonellales</taxon>
        <taxon>Candidatus Entotheonellaceae</taxon>
        <taxon>Candidatus Entotheonella</taxon>
    </lineage>
</organism>
<accession>W4LDG5</accession>